<dbReference type="SUPFAM" id="SSF53822">
    <property type="entry name" value="Periplasmic binding protein-like I"/>
    <property type="match status" value="1"/>
</dbReference>
<dbReference type="Gene3D" id="3.40.50.2300">
    <property type="match status" value="2"/>
</dbReference>
<sequence length="153" mass="18117">MDGLLLTIYQSDITMMASQYAYWNLQSTLLGNSDWYDEEQLKKNRKYINGLIFVSDGYLNKESWDYRKFPNQYRMTYKSTPDKFALIGYDSFRFLLAAISESGRTVTRENFRDIVMEAPDFNGIYRNFIIGKKRYNNAVRILKFTYGQILPLN</sequence>
<reference evidence="4" key="1">
    <citation type="journal article" date="2020" name="mSystems">
        <title>Genome- and Community-Level Interaction Insights into Carbon Utilization and Element Cycling Functions of Hydrothermarchaeota in Hydrothermal Sediment.</title>
        <authorList>
            <person name="Zhou Z."/>
            <person name="Liu Y."/>
            <person name="Xu W."/>
            <person name="Pan J."/>
            <person name="Luo Z.H."/>
            <person name="Li M."/>
        </authorList>
    </citation>
    <scope>NUCLEOTIDE SEQUENCE [LARGE SCALE GENOMIC DNA]</scope>
    <source>
        <strain evidence="4">HyVt-527</strain>
    </source>
</reference>
<accession>A0A7V5PMM2</accession>
<proteinExistence type="inferred from homology"/>
<evidence type="ECO:0000313" key="4">
    <source>
        <dbReference type="EMBL" id="HHJ51871.1"/>
    </source>
</evidence>
<comment type="similarity">
    <text evidence="1">Belongs to the leucine-binding protein family.</text>
</comment>
<dbReference type="AlphaFoldDB" id="A0A7V5PMM2"/>
<keyword evidence="2" id="KW-0732">Signal</keyword>
<dbReference type="InterPro" id="IPR028082">
    <property type="entry name" value="Peripla_BP_I"/>
</dbReference>
<evidence type="ECO:0000256" key="1">
    <source>
        <dbReference type="ARBA" id="ARBA00010062"/>
    </source>
</evidence>
<dbReference type="Proteomes" id="UP000886124">
    <property type="component" value="Unassembled WGS sequence"/>
</dbReference>
<comment type="caution">
    <text evidence="4">The sequence shown here is derived from an EMBL/GenBank/DDBJ whole genome shotgun (WGS) entry which is preliminary data.</text>
</comment>
<feature type="domain" description="Leucine-binding protein" evidence="3">
    <location>
        <begin position="2"/>
        <end position="130"/>
    </location>
</feature>
<dbReference type="Pfam" id="PF13458">
    <property type="entry name" value="Peripla_BP_6"/>
    <property type="match status" value="1"/>
</dbReference>
<gene>
    <name evidence="4" type="ORF">ENJ89_01640</name>
</gene>
<dbReference type="EMBL" id="DROD01000116">
    <property type="protein sequence ID" value="HHJ51871.1"/>
    <property type="molecule type" value="Genomic_DNA"/>
</dbReference>
<evidence type="ECO:0000256" key="2">
    <source>
        <dbReference type="ARBA" id="ARBA00022729"/>
    </source>
</evidence>
<dbReference type="InterPro" id="IPR028081">
    <property type="entry name" value="Leu-bd"/>
</dbReference>
<organism evidence="4">
    <name type="scientific">Caldithrix abyssi</name>
    <dbReference type="NCBI Taxonomy" id="187145"/>
    <lineage>
        <taxon>Bacteria</taxon>
        <taxon>Pseudomonadati</taxon>
        <taxon>Calditrichota</taxon>
        <taxon>Calditrichia</taxon>
        <taxon>Calditrichales</taxon>
        <taxon>Calditrichaceae</taxon>
        <taxon>Caldithrix</taxon>
    </lineage>
</organism>
<protein>
    <recommendedName>
        <fullName evidence="3">Leucine-binding protein domain-containing protein</fullName>
    </recommendedName>
</protein>
<evidence type="ECO:0000259" key="3">
    <source>
        <dbReference type="Pfam" id="PF13458"/>
    </source>
</evidence>
<name>A0A7V5PMM2_CALAY</name>